<sequence>MAESNNWVVEDINRTTPNLAAIRKFAIGDRAGLRFENFLQEYQIDLILHAVKKIGIEYYEGDDKAGGMVRKGKLGPNFFRFKADQSEYFRRAQIFEEIFDQQILGLVNFFPRVQEVASKMFSLAHGVAEHHGRRMMNFTVRVLPEAPIHRDWMPGEDSGLSFAPQIKEQFAWNIYLKTPKSGGQTRIYNEQNLALVSKGSEHCEVAPRVGDLIIFRTTHPHEVLPSDGERLTLSGFFATTPEKLLFWI</sequence>
<dbReference type="AlphaFoldDB" id="A0AAW8D335"/>
<evidence type="ECO:0000259" key="1">
    <source>
        <dbReference type="Pfam" id="PF13640"/>
    </source>
</evidence>
<dbReference type="EMBL" id="JAUSRD010000022">
    <property type="protein sequence ID" value="MDP9896980.1"/>
    <property type="molecule type" value="Genomic_DNA"/>
</dbReference>
<feature type="domain" description="Prolyl 4-hydroxylase alpha subunit Fe(2+) 2OG dioxygenase" evidence="1">
    <location>
        <begin position="149"/>
        <end position="237"/>
    </location>
</feature>
<dbReference type="RefSeq" id="WP_307510501.1">
    <property type="nucleotide sequence ID" value="NZ_JAUSRD010000022.1"/>
</dbReference>
<evidence type="ECO:0000313" key="3">
    <source>
        <dbReference type="Proteomes" id="UP001242045"/>
    </source>
</evidence>
<comment type="caution">
    <text evidence="2">The sequence shown here is derived from an EMBL/GenBank/DDBJ whole genome shotgun (WGS) entry which is preliminary data.</text>
</comment>
<dbReference type="InterPro" id="IPR044862">
    <property type="entry name" value="Pro_4_hyd_alph_FE2OG_OXY"/>
</dbReference>
<evidence type="ECO:0000313" key="2">
    <source>
        <dbReference type="EMBL" id="MDP9896980.1"/>
    </source>
</evidence>
<dbReference type="Proteomes" id="UP001242045">
    <property type="component" value="Unassembled WGS sequence"/>
</dbReference>
<proteinExistence type="predicted"/>
<organism evidence="2 3">
    <name type="scientific">Variovorax boronicumulans</name>
    <dbReference type="NCBI Taxonomy" id="436515"/>
    <lineage>
        <taxon>Bacteria</taxon>
        <taxon>Pseudomonadati</taxon>
        <taxon>Pseudomonadota</taxon>
        <taxon>Betaproteobacteria</taxon>
        <taxon>Burkholderiales</taxon>
        <taxon>Comamonadaceae</taxon>
        <taxon>Variovorax</taxon>
    </lineage>
</organism>
<gene>
    <name evidence="2" type="ORF">J2W31_006122</name>
</gene>
<dbReference type="Pfam" id="PF13640">
    <property type="entry name" value="2OG-FeII_Oxy_3"/>
    <property type="match status" value="1"/>
</dbReference>
<name>A0AAW8D335_9BURK</name>
<dbReference type="Gene3D" id="2.60.120.620">
    <property type="entry name" value="q2cbj1_9rhob like domain"/>
    <property type="match status" value="1"/>
</dbReference>
<accession>A0AAW8D335</accession>
<protein>
    <recommendedName>
        <fullName evidence="1">Prolyl 4-hydroxylase alpha subunit Fe(2+) 2OG dioxygenase domain-containing protein</fullName>
    </recommendedName>
</protein>
<reference evidence="2" key="1">
    <citation type="submission" date="2023-07" db="EMBL/GenBank/DDBJ databases">
        <title>Sorghum-associated microbial communities from plants grown in Nebraska, USA.</title>
        <authorList>
            <person name="Schachtman D."/>
        </authorList>
    </citation>
    <scope>NUCLEOTIDE SEQUENCE</scope>
    <source>
        <strain evidence="2">DS3754</strain>
    </source>
</reference>